<dbReference type="SMART" id="SM00271">
    <property type="entry name" value="DnaJ"/>
    <property type="match status" value="1"/>
</dbReference>
<feature type="region of interest" description="Disordered" evidence="2">
    <location>
        <begin position="51"/>
        <end position="243"/>
    </location>
</feature>
<feature type="compositionally biased region" description="Basic and acidic residues" evidence="2">
    <location>
        <begin position="210"/>
        <end position="228"/>
    </location>
</feature>
<dbReference type="PANTHER" id="PTHR43948">
    <property type="entry name" value="DNAJ HOMOLOG SUBFAMILY B"/>
    <property type="match status" value="1"/>
</dbReference>
<evidence type="ECO:0008006" key="7">
    <source>
        <dbReference type="Google" id="ProtNLM"/>
    </source>
</evidence>
<dbReference type="GO" id="GO:0051082">
    <property type="term" value="F:unfolded protein binding"/>
    <property type="evidence" value="ECO:0007669"/>
    <property type="project" value="TreeGrafter"/>
</dbReference>
<dbReference type="Pfam" id="PF00226">
    <property type="entry name" value="DnaJ"/>
    <property type="match status" value="1"/>
</dbReference>
<keyword evidence="1" id="KW-0479">Metal-binding</keyword>
<keyword evidence="1" id="KW-0862">Zinc</keyword>
<evidence type="ECO:0000259" key="4">
    <source>
        <dbReference type="PROSITE" id="PS50157"/>
    </source>
</evidence>
<organism evidence="5 6">
    <name type="scientific">Pelagomonas calceolata</name>
    <dbReference type="NCBI Taxonomy" id="35677"/>
    <lineage>
        <taxon>Eukaryota</taxon>
        <taxon>Sar</taxon>
        <taxon>Stramenopiles</taxon>
        <taxon>Ochrophyta</taxon>
        <taxon>Pelagophyceae</taxon>
        <taxon>Pelagomonadales</taxon>
        <taxon>Pelagomonadaceae</taxon>
        <taxon>Pelagomonas</taxon>
    </lineage>
</organism>
<dbReference type="InterPro" id="IPR001623">
    <property type="entry name" value="DnaJ_domain"/>
</dbReference>
<dbReference type="InterPro" id="IPR036869">
    <property type="entry name" value="J_dom_sf"/>
</dbReference>
<dbReference type="InterPro" id="IPR003903">
    <property type="entry name" value="UIM_dom"/>
</dbReference>
<keyword evidence="6" id="KW-1185">Reference proteome</keyword>
<feature type="domain" description="J" evidence="3">
    <location>
        <begin position="5"/>
        <end position="58"/>
    </location>
</feature>
<dbReference type="SMART" id="SM00726">
    <property type="entry name" value="UIM"/>
    <property type="match status" value="4"/>
</dbReference>
<sequence length="619" mass="67629">MPKQEPHEILGVPKDATEAQVRKAYLRLALKKHPDKGGDVDEFRILQEAYEALRDGGGSEEAKESSPASSPRPDRPTRAPPKAKPSKRFRCATCGKRFSSHLALRAHSVEHMKDEDDDAARRRAEARARGAAPKKDESDDDEPAPRPRRQRPGRATNGGFEAFDRRRSAEARARGGATKNDDDEVCARCGARGPGDVCHVCGHGPPPDPAKVERRRKAEAARRREEARTAAAANRENSAVAAQLQEQEDLHAQFNNDHDAAREEAMVLEAVRLSTQDEAARRAADEAEVVEAVRQSSQDDALRRAREENDRAQLDMVIAETQEDEELARALAQSRAAERDRQEADELARALRLSRAAERERKEQADLEAALALSLAEGGEAPPAPSPRRPGLGFLAELDAAVDGRVARPRASAPRRPESDAAQPLLETRVERPQQSLDAALTSPRAAFLARSNESDAALTPARAAFLQRQQSFGARADFGAWQRQVAMLRDLGFAASVAAAYADARRPVEETVDRMLEDGVDFAEEPVYAGRERSSVAKRIASVGSRVLGAVRRTLSSPSAPAPVVAVPMDEAGDAPEDWVPVVDGARTYWMHAALELCAWSDPRNDPDAVLFDLQDVQ</sequence>
<feature type="region of interest" description="Disordered" evidence="2">
    <location>
        <begin position="406"/>
        <end position="427"/>
    </location>
</feature>
<evidence type="ECO:0000256" key="2">
    <source>
        <dbReference type="SAM" id="MobiDB-lite"/>
    </source>
</evidence>
<dbReference type="PROSITE" id="PS50157">
    <property type="entry name" value="ZINC_FINGER_C2H2_2"/>
    <property type="match status" value="1"/>
</dbReference>
<proteinExistence type="predicted"/>
<dbReference type="GO" id="GO:0008270">
    <property type="term" value="F:zinc ion binding"/>
    <property type="evidence" value="ECO:0007669"/>
    <property type="project" value="UniProtKB-KW"/>
</dbReference>
<dbReference type="AlphaFoldDB" id="A0A8J2WVY0"/>
<feature type="compositionally biased region" description="Basic and acidic residues" evidence="2">
    <location>
        <begin position="162"/>
        <end position="173"/>
    </location>
</feature>
<name>A0A8J2WVY0_9STRA</name>
<feature type="compositionally biased region" description="Low complexity" evidence="2">
    <location>
        <begin position="229"/>
        <end position="242"/>
    </location>
</feature>
<dbReference type="GO" id="GO:0051087">
    <property type="term" value="F:protein-folding chaperone binding"/>
    <property type="evidence" value="ECO:0007669"/>
    <property type="project" value="TreeGrafter"/>
</dbReference>
<dbReference type="SUPFAM" id="SSF46565">
    <property type="entry name" value="Chaperone J-domain"/>
    <property type="match status" value="1"/>
</dbReference>
<gene>
    <name evidence="5" type="ORF">PECAL_3P04780</name>
</gene>
<accession>A0A8J2WVY0</accession>
<dbReference type="Gene3D" id="1.10.287.110">
    <property type="entry name" value="DnaJ domain"/>
    <property type="match status" value="1"/>
</dbReference>
<dbReference type="CDD" id="cd06257">
    <property type="entry name" value="DnaJ"/>
    <property type="match status" value="1"/>
</dbReference>
<feature type="region of interest" description="Disordered" evidence="2">
    <location>
        <begin position="284"/>
        <end position="308"/>
    </location>
</feature>
<reference evidence="5" key="1">
    <citation type="submission" date="2021-11" db="EMBL/GenBank/DDBJ databases">
        <authorList>
            <consortium name="Genoscope - CEA"/>
            <person name="William W."/>
        </authorList>
    </citation>
    <scope>NUCLEOTIDE SEQUENCE</scope>
</reference>
<dbReference type="PROSITE" id="PS50076">
    <property type="entry name" value="DNAJ_2"/>
    <property type="match status" value="1"/>
</dbReference>
<evidence type="ECO:0000313" key="6">
    <source>
        <dbReference type="Proteomes" id="UP000789595"/>
    </source>
</evidence>
<dbReference type="OrthoDB" id="10250354at2759"/>
<evidence type="ECO:0000259" key="3">
    <source>
        <dbReference type="PROSITE" id="PS50076"/>
    </source>
</evidence>
<comment type="caution">
    <text evidence="5">The sequence shown here is derived from an EMBL/GenBank/DDBJ whole genome shotgun (WGS) entry which is preliminary data.</text>
</comment>
<dbReference type="GO" id="GO:0044183">
    <property type="term" value="F:protein folding chaperone"/>
    <property type="evidence" value="ECO:0007669"/>
    <property type="project" value="TreeGrafter"/>
</dbReference>
<dbReference type="GO" id="GO:0005634">
    <property type="term" value="C:nucleus"/>
    <property type="evidence" value="ECO:0007669"/>
    <property type="project" value="TreeGrafter"/>
</dbReference>
<dbReference type="EMBL" id="CAKKNE010000003">
    <property type="protein sequence ID" value="CAH0370582.1"/>
    <property type="molecule type" value="Genomic_DNA"/>
</dbReference>
<keyword evidence="1" id="KW-0863">Zinc-finger</keyword>
<dbReference type="GO" id="GO:0005737">
    <property type="term" value="C:cytoplasm"/>
    <property type="evidence" value="ECO:0007669"/>
    <property type="project" value="TreeGrafter"/>
</dbReference>
<evidence type="ECO:0000313" key="5">
    <source>
        <dbReference type="EMBL" id="CAH0370582.1"/>
    </source>
</evidence>
<feature type="domain" description="C2H2-type" evidence="4">
    <location>
        <begin position="89"/>
        <end position="116"/>
    </location>
</feature>
<protein>
    <recommendedName>
        <fullName evidence="7">J domain-containing protein</fullName>
    </recommendedName>
</protein>
<dbReference type="PROSITE" id="PS50330">
    <property type="entry name" value="UIM"/>
    <property type="match status" value="1"/>
</dbReference>
<dbReference type="Proteomes" id="UP000789595">
    <property type="component" value="Unassembled WGS sequence"/>
</dbReference>
<dbReference type="PRINTS" id="PR00625">
    <property type="entry name" value="JDOMAIN"/>
</dbReference>
<evidence type="ECO:0000256" key="1">
    <source>
        <dbReference type="PROSITE-ProRule" id="PRU00042"/>
    </source>
</evidence>
<dbReference type="PROSITE" id="PS00028">
    <property type="entry name" value="ZINC_FINGER_C2H2_1"/>
    <property type="match status" value="1"/>
</dbReference>
<dbReference type="PANTHER" id="PTHR43948:SF10">
    <property type="entry name" value="MRJ, ISOFORM E"/>
    <property type="match status" value="1"/>
</dbReference>
<feature type="compositionally biased region" description="Basic and acidic residues" evidence="2">
    <location>
        <begin position="107"/>
        <end position="137"/>
    </location>
</feature>
<dbReference type="InterPro" id="IPR013087">
    <property type="entry name" value="Znf_C2H2_type"/>
</dbReference>